<dbReference type="Pfam" id="PF16132">
    <property type="entry name" value="DUF4843"/>
    <property type="match status" value="1"/>
</dbReference>
<proteinExistence type="predicted"/>
<sequence>MKKIYGWLWLLAAVACKSTDITPYPNNNDIYFSVVNTSGVTQDTTPVTFAFTPATTDTIVPLLIRAVGPVADYDREFKLKIVDTAAAAAKQGVHFFLPAKTIMPAGKVVTTLPVLLHKTAEMASRAYSITLTLEPNENFTTNLPFAVIDNTLKTKRSILKHVVIVEDQLNMPKVWEVNYLGVFTKKKILLMCSEIPMKLSDFNPPNKNDFPLGKMYYVSSFMKRYLDDHALAKDTIREENGDLMKMGKYAQ</sequence>
<comment type="caution">
    <text evidence="1">The sequence shown here is derived from an EMBL/GenBank/DDBJ whole genome shotgun (WGS) entry which is preliminary data.</text>
</comment>
<dbReference type="InterPro" id="IPR032299">
    <property type="entry name" value="DUF4843"/>
</dbReference>
<dbReference type="RefSeq" id="WP_264734170.1">
    <property type="nucleotide sequence ID" value="NZ_JAPDNR010000001.1"/>
</dbReference>
<reference evidence="1 2" key="1">
    <citation type="submission" date="2022-10" db="EMBL/GenBank/DDBJ databases">
        <title>Chitinophaga nivalis PC15 sp. nov., isolated from Pyeongchang county, South Korea.</title>
        <authorList>
            <person name="Trinh H.N."/>
        </authorList>
    </citation>
    <scope>NUCLEOTIDE SEQUENCE [LARGE SCALE GENOMIC DNA]</scope>
    <source>
        <strain evidence="1 2">PC14</strain>
    </source>
</reference>
<dbReference type="EMBL" id="JAPDNS010000002">
    <property type="protein sequence ID" value="MCW3487360.1"/>
    <property type="molecule type" value="Genomic_DNA"/>
</dbReference>
<dbReference type="Proteomes" id="UP001207742">
    <property type="component" value="Unassembled WGS sequence"/>
</dbReference>
<evidence type="ECO:0000313" key="2">
    <source>
        <dbReference type="Proteomes" id="UP001207742"/>
    </source>
</evidence>
<organism evidence="1 2">
    <name type="scientific">Chitinophaga nivalis</name>
    <dbReference type="NCBI Taxonomy" id="2991709"/>
    <lineage>
        <taxon>Bacteria</taxon>
        <taxon>Pseudomonadati</taxon>
        <taxon>Bacteroidota</taxon>
        <taxon>Chitinophagia</taxon>
        <taxon>Chitinophagales</taxon>
        <taxon>Chitinophagaceae</taxon>
        <taxon>Chitinophaga</taxon>
    </lineage>
</organism>
<protein>
    <submittedName>
        <fullName evidence="1">DUF4843 domain-containing protein</fullName>
    </submittedName>
</protein>
<accession>A0ABT3IUH3</accession>
<gene>
    <name evidence="1" type="ORF">OL497_25920</name>
</gene>
<dbReference type="PROSITE" id="PS51257">
    <property type="entry name" value="PROKAR_LIPOPROTEIN"/>
    <property type="match status" value="1"/>
</dbReference>
<name>A0ABT3IUH3_9BACT</name>
<keyword evidence="2" id="KW-1185">Reference proteome</keyword>
<evidence type="ECO:0000313" key="1">
    <source>
        <dbReference type="EMBL" id="MCW3487360.1"/>
    </source>
</evidence>